<comment type="caution">
    <text evidence="1">The sequence shown here is derived from an EMBL/GenBank/DDBJ whole genome shotgun (WGS) entry which is preliminary data.</text>
</comment>
<gene>
    <name evidence="1" type="ORF">E5288_WYG002989</name>
</gene>
<accession>A0A6B0S6K0</accession>
<keyword evidence="2" id="KW-1185">Reference proteome</keyword>
<dbReference type="EMBL" id="VBQZ03000185">
    <property type="protein sequence ID" value="MXQ97261.1"/>
    <property type="molecule type" value="Genomic_DNA"/>
</dbReference>
<organism evidence="1 2">
    <name type="scientific">Bos mutus</name>
    <name type="common">wild yak</name>
    <dbReference type="NCBI Taxonomy" id="72004"/>
    <lineage>
        <taxon>Eukaryota</taxon>
        <taxon>Metazoa</taxon>
        <taxon>Chordata</taxon>
        <taxon>Craniata</taxon>
        <taxon>Vertebrata</taxon>
        <taxon>Euteleostomi</taxon>
        <taxon>Mammalia</taxon>
        <taxon>Eutheria</taxon>
        <taxon>Laurasiatheria</taxon>
        <taxon>Artiodactyla</taxon>
        <taxon>Ruminantia</taxon>
        <taxon>Pecora</taxon>
        <taxon>Bovidae</taxon>
        <taxon>Bovinae</taxon>
        <taxon>Bos</taxon>
    </lineage>
</organism>
<reference evidence="1" key="1">
    <citation type="submission" date="2019-10" db="EMBL/GenBank/DDBJ databases">
        <title>The sequence and de novo assembly of the wild yak genome.</title>
        <authorList>
            <person name="Liu Y."/>
        </authorList>
    </citation>
    <scope>NUCLEOTIDE SEQUENCE [LARGE SCALE GENOMIC DNA]</scope>
    <source>
        <strain evidence="1">WY2019</strain>
    </source>
</reference>
<evidence type="ECO:0000313" key="1">
    <source>
        <dbReference type="EMBL" id="MXQ97261.1"/>
    </source>
</evidence>
<name>A0A6B0S6K0_9CETA</name>
<evidence type="ECO:0000313" key="2">
    <source>
        <dbReference type="Proteomes" id="UP000322234"/>
    </source>
</evidence>
<proteinExistence type="predicted"/>
<sequence length="215" mass="23937">MLVFPFSFPRAAPFAKFGKGEDAKGSNSGQSSQRTTPRRYLSRQPFLLAAAPGVLTSCLQQLSLGFSRFLDDGSERSLSHPHYTNDICAERTHWTIKPWGPVATKVLEGLTLKASERNDFCTVVDFFRTQKVLTFPTLCPLTPKLGMALPACRSPGFKPSQPRSSDQLRYCGFISTAQMMEEARDYGSVYDVHIHHVSLENLINSNAKDDSDQKT</sequence>
<protein>
    <submittedName>
        <fullName evidence="1">Uncharacterized protein</fullName>
    </submittedName>
</protein>
<dbReference type="Proteomes" id="UP000322234">
    <property type="component" value="Unassembled WGS sequence"/>
</dbReference>
<dbReference type="AlphaFoldDB" id="A0A6B0S6K0"/>